<protein>
    <submittedName>
        <fullName evidence="2">Uncharacterized protein</fullName>
    </submittedName>
</protein>
<feature type="transmembrane region" description="Helical" evidence="1">
    <location>
        <begin position="6"/>
        <end position="30"/>
    </location>
</feature>
<keyword evidence="1" id="KW-0812">Transmembrane</keyword>
<gene>
    <name evidence="2" type="ORF">GCM10011387_20450</name>
</gene>
<evidence type="ECO:0000313" key="2">
    <source>
        <dbReference type="EMBL" id="GGC66939.1"/>
    </source>
</evidence>
<comment type="caution">
    <text evidence="2">The sequence shown here is derived from an EMBL/GenBank/DDBJ whole genome shotgun (WGS) entry which is preliminary data.</text>
</comment>
<keyword evidence="1" id="KW-0472">Membrane</keyword>
<keyword evidence="1" id="KW-1133">Transmembrane helix</keyword>
<dbReference type="Proteomes" id="UP000651668">
    <property type="component" value="Unassembled WGS sequence"/>
</dbReference>
<dbReference type="AlphaFoldDB" id="A0A916UAV2"/>
<evidence type="ECO:0000313" key="3">
    <source>
        <dbReference type="Proteomes" id="UP000651668"/>
    </source>
</evidence>
<proteinExistence type="predicted"/>
<evidence type="ECO:0000256" key="1">
    <source>
        <dbReference type="SAM" id="Phobius"/>
    </source>
</evidence>
<name>A0A916UAV2_9SPHI</name>
<accession>A0A916UAV2</accession>
<sequence length="69" mass="7436">MLSGGVVVLVVSAVVCDVSIVVVDVVFVIVESVLVLSEDPDRFLVELHAEVANIIEPATARLKIIFFIE</sequence>
<keyword evidence="3" id="KW-1185">Reference proteome</keyword>
<organism evidence="2 3">
    <name type="scientific">Pedobacter quisquiliarum</name>
    <dbReference type="NCBI Taxonomy" id="1834438"/>
    <lineage>
        <taxon>Bacteria</taxon>
        <taxon>Pseudomonadati</taxon>
        <taxon>Bacteroidota</taxon>
        <taxon>Sphingobacteriia</taxon>
        <taxon>Sphingobacteriales</taxon>
        <taxon>Sphingobacteriaceae</taxon>
        <taxon>Pedobacter</taxon>
    </lineage>
</organism>
<reference evidence="2" key="2">
    <citation type="submission" date="2020-09" db="EMBL/GenBank/DDBJ databases">
        <authorList>
            <person name="Sun Q."/>
            <person name="Zhou Y."/>
        </authorList>
    </citation>
    <scope>NUCLEOTIDE SEQUENCE</scope>
    <source>
        <strain evidence="2">CGMCC 1.15343</strain>
    </source>
</reference>
<reference evidence="2" key="1">
    <citation type="journal article" date="2014" name="Int. J. Syst. Evol. Microbiol.">
        <title>Complete genome sequence of Corynebacterium casei LMG S-19264T (=DSM 44701T), isolated from a smear-ripened cheese.</title>
        <authorList>
            <consortium name="US DOE Joint Genome Institute (JGI-PGF)"/>
            <person name="Walter F."/>
            <person name="Albersmeier A."/>
            <person name="Kalinowski J."/>
            <person name="Ruckert C."/>
        </authorList>
    </citation>
    <scope>NUCLEOTIDE SEQUENCE</scope>
    <source>
        <strain evidence="2">CGMCC 1.15343</strain>
    </source>
</reference>
<dbReference type="EMBL" id="BMIL01000006">
    <property type="protein sequence ID" value="GGC66939.1"/>
    <property type="molecule type" value="Genomic_DNA"/>
</dbReference>